<dbReference type="EMBL" id="QJJK01000007">
    <property type="protein sequence ID" value="PXW57269.1"/>
    <property type="molecule type" value="Genomic_DNA"/>
</dbReference>
<keyword evidence="1 5" id="KW-0812">Transmembrane</keyword>
<feature type="transmembrane region" description="Helical" evidence="5">
    <location>
        <begin position="285"/>
        <end position="306"/>
    </location>
</feature>
<name>A0A2V3U3V5_9HYPH</name>
<gene>
    <name evidence="7" type="ORF">C7450_107310</name>
</gene>
<dbReference type="CDD" id="cd17355">
    <property type="entry name" value="MFS_YcxA_like"/>
    <property type="match status" value="1"/>
</dbReference>
<comment type="caution">
    <text evidence="7">The sequence shown here is derived from an EMBL/GenBank/DDBJ whole genome shotgun (WGS) entry which is preliminary data.</text>
</comment>
<dbReference type="SUPFAM" id="SSF103473">
    <property type="entry name" value="MFS general substrate transporter"/>
    <property type="match status" value="1"/>
</dbReference>
<dbReference type="Gene3D" id="1.20.1250.20">
    <property type="entry name" value="MFS general substrate transporter like domains"/>
    <property type="match status" value="2"/>
</dbReference>
<dbReference type="GO" id="GO:0022857">
    <property type="term" value="F:transmembrane transporter activity"/>
    <property type="evidence" value="ECO:0007669"/>
    <property type="project" value="InterPro"/>
</dbReference>
<evidence type="ECO:0000256" key="1">
    <source>
        <dbReference type="ARBA" id="ARBA00022692"/>
    </source>
</evidence>
<feature type="domain" description="Major facilitator superfamily (MFS) profile" evidence="6">
    <location>
        <begin position="38"/>
        <end position="431"/>
    </location>
</feature>
<protein>
    <submittedName>
        <fullName evidence="7">Putative MFS family arabinose efflux permease</fullName>
    </submittedName>
</protein>
<dbReference type="OrthoDB" id="7876195at2"/>
<feature type="transmembrane region" description="Helical" evidence="5">
    <location>
        <begin position="103"/>
        <end position="122"/>
    </location>
</feature>
<evidence type="ECO:0000313" key="8">
    <source>
        <dbReference type="Proteomes" id="UP000248021"/>
    </source>
</evidence>
<feature type="compositionally biased region" description="Polar residues" evidence="4">
    <location>
        <begin position="17"/>
        <end position="26"/>
    </location>
</feature>
<keyword evidence="3 5" id="KW-0472">Membrane</keyword>
<evidence type="ECO:0000259" key="6">
    <source>
        <dbReference type="PROSITE" id="PS50850"/>
    </source>
</evidence>
<dbReference type="InterPro" id="IPR036259">
    <property type="entry name" value="MFS_trans_sf"/>
</dbReference>
<dbReference type="InterPro" id="IPR011701">
    <property type="entry name" value="MFS"/>
</dbReference>
<dbReference type="AlphaFoldDB" id="A0A2V3U3V5"/>
<feature type="transmembrane region" description="Helical" evidence="5">
    <location>
        <begin position="401"/>
        <end position="422"/>
    </location>
</feature>
<dbReference type="PROSITE" id="PS50850">
    <property type="entry name" value="MFS"/>
    <property type="match status" value="1"/>
</dbReference>
<dbReference type="RefSeq" id="WP_110375865.1">
    <property type="nucleotide sequence ID" value="NZ_JAHBRY010000001.1"/>
</dbReference>
<feature type="transmembrane region" description="Helical" evidence="5">
    <location>
        <begin position="338"/>
        <end position="357"/>
    </location>
</feature>
<organism evidence="7 8">
    <name type="scientific">Chelatococcus asaccharovorans</name>
    <dbReference type="NCBI Taxonomy" id="28210"/>
    <lineage>
        <taxon>Bacteria</taxon>
        <taxon>Pseudomonadati</taxon>
        <taxon>Pseudomonadota</taxon>
        <taxon>Alphaproteobacteria</taxon>
        <taxon>Hyphomicrobiales</taxon>
        <taxon>Chelatococcaceae</taxon>
        <taxon>Chelatococcus</taxon>
    </lineage>
</organism>
<keyword evidence="8" id="KW-1185">Reference proteome</keyword>
<feature type="compositionally biased region" description="Basic and acidic residues" evidence="4">
    <location>
        <begin position="1"/>
        <end position="11"/>
    </location>
</feature>
<accession>A0A2V3U3V5</accession>
<dbReference type="Proteomes" id="UP000248021">
    <property type="component" value="Unassembled WGS sequence"/>
</dbReference>
<feature type="transmembrane region" description="Helical" evidence="5">
    <location>
        <begin position="190"/>
        <end position="213"/>
    </location>
</feature>
<dbReference type="Pfam" id="PF07690">
    <property type="entry name" value="MFS_1"/>
    <property type="match status" value="1"/>
</dbReference>
<feature type="region of interest" description="Disordered" evidence="4">
    <location>
        <begin position="1"/>
        <end position="26"/>
    </location>
</feature>
<feature type="transmembrane region" description="Helical" evidence="5">
    <location>
        <begin position="128"/>
        <end position="149"/>
    </location>
</feature>
<dbReference type="InterPro" id="IPR020846">
    <property type="entry name" value="MFS_dom"/>
</dbReference>
<evidence type="ECO:0000256" key="2">
    <source>
        <dbReference type="ARBA" id="ARBA00022989"/>
    </source>
</evidence>
<feature type="transmembrane region" description="Helical" evidence="5">
    <location>
        <begin position="369"/>
        <end position="395"/>
    </location>
</feature>
<feature type="transmembrane region" description="Helical" evidence="5">
    <location>
        <begin position="250"/>
        <end position="273"/>
    </location>
</feature>
<evidence type="ECO:0000256" key="3">
    <source>
        <dbReference type="ARBA" id="ARBA00023136"/>
    </source>
</evidence>
<keyword evidence="2 5" id="KW-1133">Transmembrane helix</keyword>
<dbReference type="InterPro" id="IPR050327">
    <property type="entry name" value="Proton-linked_MCT"/>
</dbReference>
<evidence type="ECO:0000313" key="7">
    <source>
        <dbReference type="EMBL" id="PXW57269.1"/>
    </source>
</evidence>
<reference evidence="7 8" key="1">
    <citation type="submission" date="2018-05" db="EMBL/GenBank/DDBJ databases">
        <title>Genomic Encyclopedia of Type Strains, Phase IV (KMG-IV): sequencing the most valuable type-strain genomes for metagenomic binning, comparative biology and taxonomic classification.</title>
        <authorList>
            <person name="Goeker M."/>
        </authorList>
    </citation>
    <scope>NUCLEOTIDE SEQUENCE [LARGE SCALE GENOMIC DNA]</scope>
    <source>
        <strain evidence="7 8">DSM 6462</strain>
    </source>
</reference>
<dbReference type="PANTHER" id="PTHR11360">
    <property type="entry name" value="MONOCARBOXYLATE TRANSPORTER"/>
    <property type="match status" value="1"/>
</dbReference>
<evidence type="ECO:0000256" key="5">
    <source>
        <dbReference type="SAM" id="Phobius"/>
    </source>
</evidence>
<evidence type="ECO:0000256" key="4">
    <source>
        <dbReference type="SAM" id="MobiDB-lite"/>
    </source>
</evidence>
<feature type="transmembrane region" description="Helical" evidence="5">
    <location>
        <begin position="161"/>
        <end position="184"/>
    </location>
</feature>
<feature type="transmembrane region" description="Helical" evidence="5">
    <location>
        <begin position="35"/>
        <end position="60"/>
    </location>
</feature>
<sequence length="440" mass="45946">MPPVKQDEAREIPGGNASHTPTTSSARSGEFRDGWVAVLACFVLAVFSWGLGFYGLAVYLAELQRFNGWSTALISTATTVYYLFGAACLMIAPRLLARCDLRIVLGCGAVLLGLGAVGFSLATAPWHMFGAALLLGAGWSCTSSTAIATTLSHWFDRRRGLAISLALNGASVSGIAVAPALVILSASIGLGAVVSLVAASMLILLFPLLAFGLRVRTNRQSKDPRLNAAIGNKAVRPVLTTRQVFRSVHFWSVTAPMSLGLAAQAGFLMHQVAVLLPTLGAHGTSIALMSASGAAVFGRVGLGFVIDSVDQRAVTAGCLSSQAIALLAIILWPMSPTVLHGAVILFGLSVGNLITLPPLIIHREFPDHVFGLIVGLSTAVGQFVYALAPALLGYIHDTFQGYSAALGLCVALDVAATLGILWRGAVPRKPQQQAEPSILN</sequence>
<feature type="transmembrane region" description="Helical" evidence="5">
    <location>
        <begin position="313"/>
        <end position="332"/>
    </location>
</feature>
<proteinExistence type="predicted"/>
<feature type="transmembrane region" description="Helical" evidence="5">
    <location>
        <begin position="72"/>
        <end position="91"/>
    </location>
</feature>
<dbReference type="PANTHER" id="PTHR11360:SF290">
    <property type="entry name" value="MONOCARBOXYLATE MFS PERMEASE"/>
    <property type="match status" value="1"/>
</dbReference>